<evidence type="ECO:0000256" key="1">
    <source>
        <dbReference type="SAM" id="Phobius"/>
    </source>
</evidence>
<proteinExistence type="predicted"/>
<sequence>MEWRNIYRGMLMGTSDLVPGISGGTIAVVLGIYERLIQAISGIFSREWKSYIGFFIPLLIGVGLSFILLSRLIDYLYTNHEGPMMFFFLGLIIGVIPYLFKKADFKETFKGKHYLFMGVGVIIVASINMLQAGEPEAWTGSLTTAQFLGLFFSGWLASMAMLLPGISGSFLLLIIGVYPTVIRALSEFQLSLVFVVGAGVAVGAIVSGKAIHYIFNQFPHMTYAFIIGLVFGSVFVLYPGLTFDLTLIVSVLTFAAGLLAAYLLGRLEHA</sequence>
<feature type="transmembrane region" description="Helical" evidence="1">
    <location>
        <begin position="6"/>
        <end position="30"/>
    </location>
</feature>
<feature type="transmembrane region" description="Helical" evidence="1">
    <location>
        <begin position="152"/>
        <end position="178"/>
    </location>
</feature>
<gene>
    <name evidence="2" type="ORF">N781_06960</name>
</gene>
<organism evidence="2 3">
    <name type="scientific">Pontibacillus halophilus JSM 076056 = DSM 19796</name>
    <dbReference type="NCBI Taxonomy" id="1385510"/>
    <lineage>
        <taxon>Bacteria</taxon>
        <taxon>Bacillati</taxon>
        <taxon>Bacillota</taxon>
        <taxon>Bacilli</taxon>
        <taxon>Bacillales</taxon>
        <taxon>Bacillaceae</taxon>
        <taxon>Pontibacillus</taxon>
    </lineage>
</organism>
<dbReference type="RefSeq" id="WP_026801267.1">
    <property type="nucleotide sequence ID" value="NZ_AULI01000014.1"/>
</dbReference>
<dbReference type="Pfam" id="PF04018">
    <property type="entry name" value="VCA0040-like"/>
    <property type="match status" value="1"/>
</dbReference>
<keyword evidence="1" id="KW-0472">Membrane</keyword>
<dbReference type="Proteomes" id="UP000030528">
    <property type="component" value="Unassembled WGS sequence"/>
</dbReference>
<keyword evidence="1" id="KW-1133">Transmembrane helix</keyword>
<dbReference type="AlphaFoldDB" id="A0A0A5I3Z4"/>
<dbReference type="eggNOG" id="COG2035">
    <property type="taxonomic scope" value="Bacteria"/>
</dbReference>
<dbReference type="OrthoDB" id="9793746at2"/>
<dbReference type="PANTHER" id="PTHR37308">
    <property type="entry name" value="INTEGRAL MEMBRANE PROTEIN"/>
    <property type="match status" value="1"/>
</dbReference>
<feature type="transmembrane region" description="Helical" evidence="1">
    <location>
        <begin position="221"/>
        <end position="238"/>
    </location>
</feature>
<accession>A0A0A5I3Z4</accession>
<feature type="transmembrane region" description="Helical" evidence="1">
    <location>
        <begin position="51"/>
        <end position="72"/>
    </location>
</feature>
<evidence type="ECO:0000313" key="3">
    <source>
        <dbReference type="Proteomes" id="UP000030528"/>
    </source>
</evidence>
<comment type="caution">
    <text evidence="2">The sequence shown here is derived from an EMBL/GenBank/DDBJ whole genome shotgun (WGS) entry which is preliminary data.</text>
</comment>
<dbReference type="STRING" id="1385510.GCA_000425205_03011"/>
<dbReference type="EMBL" id="AVPE01000014">
    <property type="protein sequence ID" value="KGX90527.1"/>
    <property type="molecule type" value="Genomic_DNA"/>
</dbReference>
<feature type="transmembrane region" description="Helical" evidence="1">
    <location>
        <begin position="84"/>
        <end position="101"/>
    </location>
</feature>
<feature type="transmembrane region" description="Helical" evidence="1">
    <location>
        <begin position="113"/>
        <end position="132"/>
    </location>
</feature>
<dbReference type="PANTHER" id="PTHR37308:SF1">
    <property type="entry name" value="POLYPRENYL-PHOSPHATE TRANSPORTER"/>
    <property type="match status" value="1"/>
</dbReference>
<name>A0A0A5I3Z4_9BACI</name>
<evidence type="ECO:0000313" key="2">
    <source>
        <dbReference type="EMBL" id="KGX90527.1"/>
    </source>
</evidence>
<keyword evidence="1" id="KW-0812">Transmembrane</keyword>
<reference evidence="2 3" key="1">
    <citation type="submission" date="2013-08" db="EMBL/GenBank/DDBJ databases">
        <authorList>
            <person name="Huang J."/>
            <person name="Wang G."/>
        </authorList>
    </citation>
    <scope>NUCLEOTIDE SEQUENCE [LARGE SCALE GENOMIC DNA]</scope>
    <source>
        <strain evidence="2 3">JSM 076056</strain>
    </source>
</reference>
<protein>
    <submittedName>
        <fullName evidence="2">Membrane protein</fullName>
    </submittedName>
</protein>
<dbReference type="InterPro" id="IPR007163">
    <property type="entry name" value="VCA0040-like"/>
</dbReference>
<feature type="transmembrane region" description="Helical" evidence="1">
    <location>
        <begin position="245"/>
        <end position="264"/>
    </location>
</feature>
<keyword evidence="3" id="KW-1185">Reference proteome</keyword>
<feature type="transmembrane region" description="Helical" evidence="1">
    <location>
        <begin position="190"/>
        <end position="215"/>
    </location>
</feature>